<dbReference type="Pfam" id="PF09747">
    <property type="entry name" value="CCD97-like_C"/>
    <property type="match status" value="1"/>
</dbReference>
<feature type="domain" description="CCD97-like C-terminal" evidence="1">
    <location>
        <begin position="101"/>
        <end position="380"/>
    </location>
</feature>
<proteinExistence type="predicted"/>
<evidence type="ECO:0000313" key="3">
    <source>
        <dbReference type="WBParaSite" id="Pan_g3792.t1"/>
    </source>
</evidence>
<dbReference type="PANTHER" id="PTHR31840">
    <property type="entry name" value="COILED-COIL DOMAIN-CONTAINING PROTEIN 97"/>
    <property type="match status" value="1"/>
</dbReference>
<dbReference type="InterPro" id="IPR040233">
    <property type="entry name" value="CCD97-like_C"/>
</dbReference>
<sequence length="380" mass="43209">MTADPSPDRLFQSILSQDNVFYKAQARSEPDLKDDQKLEILATLFATKPAIFLQRYHRHVSPCFIPLFDASDYVIDYYIKEIIHRIESKIPGTSAATAEKNKRFLQLEALKKDGKYFSNEKMRERNPAAFDMMVGQFLDDEEKLNLRPTVDRPAGSWSKMLAEFDDAGRTSARRKRQLMSDWDCGADNSSRFLAHAGARMSAFDDLETVQGLDDADEADLRSTYPKHCATGDVDAIMKKFRKADISSPAKTATPPEAETQASKHWGEILVEETPASKHWVENLIEDAPANSFRKQPKDDDDDIKFEAGTGEVDSDDEAITFAPDETFPKELLRAEFTSHMEQAFLNGDDSEFFDYDSSAAIEQFDRIRERDLEDAYFDDD</sequence>
<name>A0A7E4VY40_PANRE</name>
<dbReference type="Proteomes" id="UP000492821">
    <property type="component" value="Unassembled WGS sequence"/>
</dbReference>
<reference evidence="2" key="1">
    <citation type="journal article" date="2013" name="Genetics">
        <title>The draft genome and transcriptome of Panagrellus redivivus are shaped by the harsh demands of a free-living lifestyle.</title>
        <authorList>
            <person name="Srinivasan J."/>
            <person name="Dillman A.R."/>
            <person name="Macchietto M.G."/>
            <person name="Heikkinen L."/>
            <person name="Lakso M."/>
            <person name="Fracchia K.M."/>
            <person name="Antoshechkin I."/>
            <person name="Mortazavi A."/>
            <person name="Wong G."/>
            <person name="Sternberg P.W."/>
        </authorList>
    </citation>
    <scope>NUCLEOTIDE SEQUENCE [LARGE SCALE GENOMIC DNA]</scope>
    <source>
        <strain evidence="2">MT8872</strain>
    </source>
</reference>
<protein>
    <submittedName>
        <fullName evidence="3">CCD97-like_C domain-containing protein</fullName>
    </submittedName>
</protein>
<dbReference type="WBParaSite" id="Pan_g3792.t1">
    <property type="protein sequence ID" value="Pan_g3792.t1"/>
    <property type="gene ID" value="Pan_g3792"/>
</dbReference>
<dbReference type="AlphaFoldDB" id="A0A7E4VY40"/>
<dbReference type="InterPro" id="IPR018613">
    <property type="entry name" value="Ccdc97-like"/>
</dbReference>
<evidence type="ECO:0000259" key="1">
    <source>
        <dbReference type="Pfam" id="PF09747"/>
    </source>
</evidence>
<organism evidence="2 3">
    <name type="scientific">Panagrellus redivivus</name>
    <name type="common">Microworm</name>
    <dbReference type="NCBI Taxonomy" id="6233"/>
    <lineage>
        <taxon>Eukaryota</taxon>
        <taxon>Metazoa</taxon>
        <taxon>Ecdysozoa</taxon>
        <taxon>Nematoda</taxon>
        <taxon>Chromadorea</taxon>
        <taxon>Rhabditida</taxon>
        <taxon>Tylenchina</taxon>
        <taxon>Panagrolaimomorpha</taxon>
        <taxon>Panagrolaimoidea</taxon>
        <taxon>Panagrolaimidae</taxon>
        <taxon>Panagrellus</taxon>
    </lineage>
</organism>
<accession>A0A7E4VY40</accession>
<keyword evidence="2" id="KW-1185">Reference proteome</keyword>
<evidence type="ECO:0000313" key="2">
    <source>
        <dbReference type="Proteomes" id="UP000492821"/>
    </source>
</evidence>
<reference evidence="3" key="2">
    <citation type="submission" date="2020-10" db="UniProtKB">
        <authorList>
            <consortium name="WormBaseParasite"/>
        </authorList>
    </citation>
    <scope>IDENTIFICATION</scope>
</reference>
<dbReference type="PANTHER" id="PTHR31840:SF1">
    <property type="entry name" value="COILED-COIL DOMAIN-CONTAINING PROTEIN 97"/>
    <property type="match status" value="1"/>
</dbReference>